<evidence type="ECO:0000256" key="9">
    <source>
        <dbReference type="ARBA" id="ARBA00023049"/>
    </source>
</evidence>
<dbReference type="InterPro" id="IPR033849">
    <property type="entry name" value="CPB2"/>
</dbReference>
<evidence type="ECO:0000256" key="3">
    <source>
        <dbReference type="ARBA" id="ARBA00022645"/>
    </source>
</evidence>
<dbReference type="AlphaFoldDB" id="A0A2I4CKR5"/>
<gene>
    <name evidence="15" type="primary">cpb2</name>
</gene>
<feature type="signal peptide" evidence="12">
    <location>
        <begin position="1"/>
        <end position="22"/>
    </location>
</feature>
<feature type="domain" description="Peptidase M14" evidence="13">
    <location>
        <begin position="123"/>
        <end position="418"/>
    </location>
</feature>
<dbReference type="SUPFAM" id="SSF53187">
    <property type="entry name" value="Zn-dependent exopeptidases"/>
    <property type="match status" value="1"/>
</dbReference>
<keyword evidence="4" id="KW-0645">Protease</keyword>
<dbReference type="PROSITE" id="PS00132">
    <property type="entry name" value="CARBOXYPEPT_ZN_1"/>
    <property type="match status" value="1"/>
</dbReference>
<keyword evidence="9" id="KW-0482">Metalloprotease</keyword>
<evidence type="ECO:0000256" key="5">
    <source>
        <dbReference type="ARBA" id="ARBA00022723"/>
    </source>
</evidence>
<dbReference type="PROSITE" id="PS52035">
    <property type="entry name" value="PEPTIDASE_M14"/>
    <property type="match status" value="1"/>
</dbReference>
<keyword evidence="6 12" id="KW-0732">Signal</keyword>
<dbReference type="GeneID" id="106529640"/>
<dbReference type="InterPro" id="IPR000834">
    <property type="entry name" value="Peptidase_M14"/>
</dbReference>
<comment type="cofactor">
    <cofactor evidence="1">
        <name>Zn(2+)</name>
        <dbReference type="ChEBI" id="CHEBI:29105"/>
    </cofactor>
</comment>
<keyword evidence="3 15" id="KW-0121">Carboxypeptidase</keyword>
<evidence type="ECO:0000256" key="7">
    <source>
        <dbReference type="ARBA" id="ARBA00022801"/>
    </source>
</evidence>
<proteinExistence type="inferred from homology"/>
<sequence length="433" mass="49492">MMTLLILLVFMNLDLFMKTGHCTELRDQVFSITTETQEQVEVLRNLSTQYEAALWQPVSPEYIKEETPVHLYVPANSSEMVKNLLQQHGMTHEILLANAGELIELQMKNVSTDPRSGSTFYEKYHSLEDIYSWVNRTAHDNPSTVKAILVGSSFEKRPLYALKLSLNNRPNKKAMWIDCGIHAREWISPAFCLSFVHHLLSFYKQIQDITDILDNMDVYVLPVLNPDGYEYTWTKDRLWRKNRSRNRSTNCIGVDLNRNFDANWCTEGASHNPCSEIYCGAFPESEPESQAVADFLRHHKDSIHLYISIHSYSQMLLFPYSCTTDEAENHSDLLEIAKEASDNIRRHYRNNYLYGSGAKTIYLAPGGSDDWAYNLGIKYSFTLELQDRGRYGFLLPPSKIDRACKEALTAVKTVALKVIEKTQTVTSSAAGAD</sequence>
<dbReference type="FunFam" id="3.40.630.10:FF:000001">
    <property type="entry name" value="Carboxypeptidase B"/>
    <property type="match status" value="1"/>
</dbReference>
<evidence type="ECO:0000259" key="13">
    <source>
        <dbReference type="PROSITE" id="PS52035"/>
    </source>
</evidence>
<dbReference type="PROSITE" id="PS00133">
    <property type="entry name" value="CARBOXYPEPT_ZN_2"/>
    <property type="match status" value="1"/>
</dbReference>
<dbReference type="GO" id="GO:0006508">
    <property type="term" value="P:proteolysis"/>
    <property type="evidence" value="ECO:0007669"/>
    <property type="project" value="UniProtKB-KW"/>
</dbReference>
<dbReference type="PANTHER" id="PTHR11705:SF17">
    <property type="entry name" value="CARBOXYPEPTIDASE B2"/>
    <property type="match status" value="1"/>
</dbReference>
<dbReference type="CTD" id="1361"/>
<feature type="active site" description="Proton donor/acceptor" evidence="11">
    <location>
        <position position="384"/>
    </location>
</feature>
<dbReference type="GO" id="GO:0004181">
    <property type="term" value="F:metallocarboxypeptidase activity"/>
    <property type="evidence" value="ECO:0007669"/>
    <property type="project" value="InterPro"/>
</dbReference>
<dbReference type="RefSeq" id="XP_013880572.1">
    <property type="nucleotide sequence ID" value="XM_014025118.1"/>
</dbReference>
<dbReference type="InterPro" id="IPR057246">
    <property type="entry name" value="CARBOXYPEPT_ZN_1"/>
</dbReference>
<dbReference type="GO" id="GO:0008270">
    <property type="term" value="F:zinc ion binding"/>
    <property type="evidence" value="ECO:0007669"/>
    <property type="project" value="InterPro"/>
</dbReference>
<dbReference type="KEGG" id="alim:106529640"/>
<dbReference type="InterPro" id="IPR036990">
    <property type="entry name" value="M14A-like_propep"/>
</dbReference>
<dbReference type="Proteomes" id="UP000192220">
    <property type="component" value="Unplaced"/>
</dbReference>
<evidence type="ECO:0000313" key="15">
    <source>
        <dbReference type="RefSeq" id="XP_013880572.1"/>
    </source>
</evidence>
<feature type="chain" id="PRO_5014190997" evidence="12">
    <location>
        <begin position="23"/>
        <end position="433"/>
    </location>
</feature>
<dbReference type="CDD" id="cd06246">
    <property type="entry name" value="M14_CPB2"/>
    <property type="match status" value="1"/>
</dbReference>
<evidence type="ECO:0000256" key="6">
    <source>
        <dbReference type="ARBA" id="ARBA00022729"/>
    </source>
</evidence>
<keyword evidence="7" id="KW-0378">Hydrolase</keyword>
<dbReference type="Gene3D" id="3.30.70.340">
    <property type="entry name" value="Metallocarboxypeptidase-like"/>
    <property type="match status" value="1"/>
</dbReference>
<evidence type="ECO:0000313" key="14">
    <source>
        <dbReference type="Proteomes" id="UP000192220"/>
    </source>
</evidence>
<name>A0A2I4CKR5_AUSLI</name>
<evidence type="ECO:0000256" key="10">
    <source>
        <dbReference type="ARBA" id="ARBA00023157"/>
    </source>
</evidence>
<dbReference type="PANTHER" id="PTHR11705">
    <property type="entry name" value="PROTEASE FAMILY M14 CARBOXYPEPTIDASE A,B"/>
    <property type="match status" value="1"/>
</dbReference>
<dbReference type="OrthoDB" id="3626597at2759"/>
<protein>
    <submittedName>
        <fullName evidence="15">Carboxypeptidase B2</fullName>
    </submittedName>
</protein>
<evidence type="ECO:0000256" key="4">
    <source>
        <dbReference type="ARBA" id="ARBA00022670"/>
    </source>
</evidence>
<dbReference type="STRING" id="52670.A0A2I4CKR5"/>
<dbReference type="InterPro" id="IPR003146">
    <property type="entry name" value="M14A_act_pep"/>
</dbReference>
<comment type="similarity">
    <text evidence="2 11">Belongs to the peptidase M14 family.</text>
</comment>
<dbReference type="GO" id="GO:0042730">
    <property type="term" value="P:fibrinolysis"/>
    <property type="evidence" value="ECO:0007669"/>
    <property type="project" value="InterPro"/>
</dbReference>
<dbReference type="SUPFAM" id="SSF54897">
    <property type="entry name" value="Protease propeptides/inhibitors"/>
    <property type="match status" value="1"/>
</dbReference>
<dbReference type="Pfam" id="PF02244">
    <property type="entry name" value="Propep_M14"/>
    <property type="match status" value="1"/>
</dbReference>
<dbReference type="InParanoid" id="A0A2I4CKR5"/>
<accession>A0A2I4CKR5</accession>
<dbReference type="Pfam" id="PF00246">
    <property type="entry name" value="Peptidase_M14"/>
    <property type="match status" value="1"/>
</dbReference>
<evidence type="ECO:0000256" key="11">
    <source>
        <dbReference type="PROSITE-ProRule" id="PRU01379"/>
    </source>
</evidence>
<evidence type="ECO:0000256" key="2">
    <source>
        <dbReference type="ARBA" id="ARBA00005988"/>
    </source>
</evidence>
<reference evidence="15" key="1">
    <citation type="submission" date="2025-08" db="UniProtKB">
        <authorList>
            <consortium name="RefSeq"/>
        </authorList>
    </citation>
    <scope>IDENTIFICATION</scope>
    <source>
        <strain evidence="15">Quisiro</strain>
        <tissue evidence="15">Liver</tissue>
    </source>
</reference>
<dbReference type="PRINTS" id="PR00765">
    <property type="entry name" value="CRBOXYPTASEA"/>
</dbReference>
<dbReference type="InterPro" id="IPR057247">
    <property type="entry name" value="CARBOXYPEPT_ZN_2"/>
</dbReference>
<keyword evidence="5" id="KW-0479">Metal-binding</keyword>
<evidence type="ECO:0000256" key="8">
    <source>
        <dbReference type="ARBA" id="ARBA00022833"/>
    </source>
</evidence>
<organism evidence="14 15">
    <name type="scientific">Austrofundulus limnaeus</name>
    <name type="common">Annual killifish</name>
    <dbReference type="NCBI Taxonomy" id="52670"/>
    <lineage>
        <taxon>Eukaryota</taxon>
        <taxon>Metazoa</taxon>
        <taxon>Chordata</taxon>
        <taxon>Craniata</taxon>
        <taxon>Vertebrata</taxon>
        <taxon>Euteleostomi</taxon>
        <taxon>Actinopterygii</taxon>
        <taxon>Neopterygii</taxon>
        <taxon>Teleostei</taxon>
        <taxon>Neoteleostei</taxon>
        <taxon>Acanthomorphata</taxon>
        <taxon>Ovalentaria</taxon>
        <taxon>Atherinomorphae</taxon>
        <taxon>Cyprinodontiformes</taxon>
        <taxon>Rivulidae</taxon>
        <taxon>Austrofundulus</taxon>
    </lineage>
</organism>
<evidence type="ECO:0000256" key="12">
    <source>
        <dbReference type="SAM" id="SignalP"/>
    </source>
</evidence>
<dbReference type="GO" id="GO:0005615">
    <property type="term" value="C:extracellular space"/>
    <property type="evidence" value="ECO:0007669"/>
    <property type="project" value="TreeGrafter"/>
</dbReference>
<dbReference type="Gene3D" id="3.40.630.10">
    <property type="entry name" value="Zn peptidases"/>
    <property type="match status" value="1"/>
</dbReference>
<evidence type="ECO:0000256" key="1">
    <source>
        <dbReference type="ARBA" id="ARBA00001947"/>
    </source>
</evidence>
<keyword evidence="14" id="KW-1185">Reference proteome</keyword>
<keyword evidence="10" id="KW-1015">Disulfide bond</keyword>
<keyword evidence="8" id="KW-0862">Zinc</keyword>
<dbReference type="FunCoup" id="A0A2I4CKR5">
    <property type="interactions" value="309"/>
</dbReference>
<dbReference type="FunFam" id="3.30.70.340:FF:000003">
    <property type="entry name" value="Carboxypeptidase B2"/>
    <property type="match status" value="1"/>
</dbReference>
<dbReference type="SMART" id="SM00631">
    <property type="entry name" value="Zn_pept"/>
    <property type="match status" value="1"/>
</dbReference>